<dbReference type="GO" id="GO:0022857">
    <property type="term" value="F:transmembrane transporter activity"/>
    <property type="evidence" value="ECO:0007669"/>
    <property type="project" value="InterPro"/>
</dbReference>
<accession>A0A232LPA5</accession>
<evidence type="ECO:0000256" key="5">
    <source>
        <dbReference type="ARBA" id="ARBA00022824"/>
    </source>
</evidence>
<evidence type="ECO:0000256" key="3">
    <source>
        <dbReference type="ARBA" id="ARBA00022448"/>
    </source>
</evidence>
<dbReference type="GO" id="GO:0016020">
    <property type="term" value="C:membrane"/>
    <property type="evidence" value="ECO:0007669"/>
    <property type="project" value="UniProtKB-SubCell"/>
</dbReference>
<dbReference type="PANTHER" id="PTHR14233">
    <property type="entry name" value="DUF914-RELATED"/>
    <property type="match status" value="1"/>
</dbReference>
<keyword evidence="5" id="KW-0256">Endoplasmic reticulum</keyword>
<evidence type="ECO:0008006" key="10">
    <source>
        <dbReference type="Google" id="ProtNLM"/>
    </source>
</evidence>
<evidence type="ECO:0000256" key="4">
    <source>
        <dbReference type="ARBA" id="ARBA00022692"/>
    </source>
</evidence>
<dbReference type="OrthoDB" id="429955at2759"/>
<dbReference type="SUPFAM" id="SSF103481">
    <property type="entry name" value="Multidrug resistance efflux transporter EmrE"/>
    <property type="match status" value="1"/>
</dbReference>
<sequence>MADLKDNTSAQAVLEDSKQAISSAGEAAGANGASIKLPVEGTAGVEPRRKIPSYYRTKEFYLSILLGQTLVILNVSTNIFSTLLANEGTSIPSFQTLLTYVLLNIIYTSYTLYRYGLAKWFNLVLKDGWKYAILGFFDVLGNYFVVLAFRYTTLLSIQLILIWTIVVVVILSTLIMRVRYHFAQIIGIIVCIGGLGVLLASDHITGSNSGDFSRDDQIKGDLFALVGATCYGFSNTMEEFMSSKRPVYEVIGQLAFYGMIINGAIAGIFGRSDFQTAVWNGQVAGYLVGYTLCLVLFYSLAPLLFRLASAAFFNISLFTVNFWNVIIGIDVFHYTIHWMYPIAFVLILVGHVVYYFGRKLLGEARKPWLGRNQEQGVVGIFTARKKILTNPQYAEPEDGSPENPV</sequence>
<dbReference type="InterPro" id="IPR052221">
    <property type="entry name" value="SLC35F_Transporter"/>
</dbReference>
<keyword evidence="4" id="KW-0812">Transmembrane</keyword>
<keyword evidence="9" id="KW-1185">Reference proteome</keyword>
<evidence type="ECO:0000313" key="8">
    <source>
        <dbReference type="EMBL" id="OXV05969.1"/>
    </source>
</evidence>
<evidence type="ECO:0000256" key="2">
    <source>
        <dbReference type="ARBA" id="ARBA00007863"/>
    </source>
</evidence>
<dbReference type="Proteomes" id="UP000243515">
    <property type="component" value="Unassembled WGS sequence"/>
</dbReference>
<protein>
    <recommendedName>
        <fullName evidence="10">EamA domain-containing protein</fullName>
    </recommendedName>
</protein>
<comment type="similarity">
    <text evidence="2">Belongs to the SLC35F solute transporter family.</text>
</comment>
<name>A0A232LPA5_9EURO</name>
<dbReference type="InterPro" id="IPR009262">
    <property type="entry name" value="SLC35_F1/F2/F6"/>
</dbReference>
<reference evidence="8 9" key="1">
    <citation type="journal article" date="2015" name="Environ. Microbiol.">
        <title>Metagenome sequence of Elaphomyces granulatus from sporocarp tissue reveals Ascomycota ectomycorrhizal fingerprints of genome expansion and a Proteobacteria-rich microbiome.</title>
        <authorList>
            <person name="Quandt C.A."/>
            <person name="Kohler A."/>
            <person name="Hesse C.N."/>
            <person name="Sharpton T.J."/>
            <person name="Martin F."/>
            <person name="Spatafora J.W."/>
        </authorList>
    </citation>
    <scope>NUCLEOTIDE SEQUENCE [LARGE SCALE GENOMIC DNA]</scope>
    <source>
        <strain evidence="8 9">OSC145934</strain>
    </source>
</reference>
<dbReference type="PANTHER" id="PTHR14233:SF4">
    <property type="entry name" value="SOLUTE CARRIER FAMILY 35 MEMBER F2"/>
    <property type="match status" value="1"/>
</dbReference>
<evidence type="ECO:0000256" key="6">
    <source>
        <dbReference type="ARBA" id="ARBA00022989"/>
    </source>
</evidence>
<comment type="caution">
    <text evidence="8">The sequence shown here is derived from an EMBL/GenBank/DDBJ whole genome shotgun (WGS) entry which is preliminary data.</text>
</comment>
<comment type="subcellular location">
    <subcellularLocation>
        <location evidence="1">Endoplasmic reticulum membrane</location>
        <topology evidence="1">Multi-pass membrane protein</topology>
    </subcellularLocation>
</comment>
<keyword evidence="6" id="KW-1133">Transmembrane helix</keyword>
<dbReference type="InterPro" id="IPR037185">
    <property type="entry name" value="EmrE-like"/>
</dbReference>
<proteinExistence type="inferred from homology"/>
<dbReference type="AlphaFoldDB" id="A0A232LPA5"/>
<dbReference type="EMBL" id="NPHW01006260">
    <property type="protein sequence ID" value="OXV05969.1"/>
    <property type="molecule type" value="Genomic_DNA"/>
</dbReference>
<keyword evidence="7" id="KW-0472">Membrane</keyword>
<dbReference type="Pfam" id="PF06027">
    <property type="entry name" value="SLC35F"/>
    <property type="match status" value="1"/>
</dbReference>
<keyword evidence="3" id="KW-0813">Transport</keyword>
<evidence type="ECO:0000313" key="9">
    <source>
        <dbReference type="Proteomes" id="UP000243515"/>
    </source>
</evidence>
<organism evidence="8 9">
    <name type="scientific">Elaphomyces granulatus</name>
    <dbReference type="NCBI Taxonomy" id="519963"/>
    <lineage>
        <taxon>Eukaryota</taxon>
        <taxon>Fungi</taxon>
        <taxon>Dikarya</taxon>
        <taxon>Ascomycota</taxon>
        <taxon>Pezizomycotina</taxon>
        <taxon>Eurotiomycetes</taxon>
        <taxon>Eurotiomycetidae</taxon>
        <taxon>Eurotiales</taxon>
        <taxon>Elaphomycetaceae</taxon>
        <taxon>Elaphomyces</taxon>
    </lineage>
</organism>
<gene>
    <name evidence="8" type="ORF">Egran_06263</name>
</gene>
<evidence type="ECO:0000256" key="1">
    <source>
        <dbReference type="ARBA" id="ARBA00004477"/>
    </source>
</evidence>
<evidence type="ECO:0000256" key="7">
    <source>
        <dbReference type="ARBA" id="ARBA00023136"/>
    </source>
</evidence>